<reference evidence="2 3" key="1">
    <citation type="submission" date="2015-01" db="EMBL/GenBank/DDBJ databases">
        <title>Paenibacillus swuensis/DY6/whole genome sequencing.</title>
        <authorList>
            <person name="Kim M.K."/>
            <person name="Srinivasan S."/>
            <person name="Lee J.-J."/>
        </authorList>
    </citation>
    <scope>NUCLEOTIDE SEQUENCE [LARGE SCALE GENOMIC DNA]</scope>
    <source>
        <strain evidence="2 3">DY6</strain>
    </source>
</reference>
<keyword evidence="3" id="KW-1185">Reference proteome</keyword>
<keyword evidence="1" id="KW-0175">Coiled coil</keyword>
<dbReference type="AlphaFoldDB" id="A0A172TQ64"/>
<sequence length="94" mass="11175">MPQDADVYSFLEMYIAKRMQQVADIEKAVERYEKRRIKEEQVYQSMSGIRKMLTGKKPDHHLAVEHIHYVKKPLETARRIRGEIETARAMLTEQ</sequence>
<gene>
    <name evidence="2" type="ORF">SY83_19580</name>
</gene>
<evidence type="ECO:0000313" key="3">
    <source>
        <dbReference type="Proteomes" id="UP000076927"/>
    </source>
</evidence>
<name>A0A172TQ64_9BACL</name>
<evidence type="ECO:0000256" key="1">
    <source>
        <dbReference type="SAM" id="Coils"/>
    </source>
</evidence>
<dbReference type="KEGG" id="pswu:SY83_19580"/>
<dbReference type="Proteomes" id="UP000076927">
    <property type="component" value="Chromosome"/>
</dbReference>
<evidence type="ECO:0000313" key="2">
    <source>
        <dbReference type="EMBL" id="ANE49054.1"/>
    </source>
</evidence>
<protein>
    <submittedName>
        <fullName evidence="2">Uncharacterized protein</fullName>
    </submittedName>
</protein>
<accession>A0A172TQ64</accession>
<organism evidence="2 3">
    <name type="scientific">Paenibacillus swuensis</name>
    <dbReference type="NCBI Taxonomy" id="1178515"/>
    <lineage>
        <taxon>Bacteria</taxon>
        <taxon>Bacillati</taxon>
        <taxon>Bacillota</taxon>
        <taxon>Bacilli</taxon>
        <taxon>Bacillales</taxon>
        <taxon>Paenibacillaceae</taxon>
        <taxon>Paenibacillus</taxon>
    </lineage>
</organism>
<feature type="coiled-coil region" evidence="1">
    <location>
        <begin position="15"/>
        <end position="42"/>
    </location>
</feature>
<proteinExistence type="predicted"/>
<dbReference type="EMBL" id="CP011388">
    <property type="protein sequence ID" value="ANE49054.1"/>
    <property type="molecule type" value="Genomic_DNA"/>
</dbReference>
<dbReference type="PATRIC" id="fig|1178515.4.peg.3961"/>